<evidence type="ECO:0000256" key="1">
    <source>
        <dbReference type="SAM" id="MobiDB-lite"/>
    </source>
</evidence>
<feature type="domain" description="Retrotransposon gag" evidence="2">
    <location>
        <begin position="143"/>
        <end position="231"/>
    </location>
</feature>
<comment type="caution">
    <text evidence="3">The sequence shown here is derived from an EMBL/GenBank/DDBJ whole genome shotgun (WGS) entry which is preliminary data.</text>
</comment>
<dbReference type="EC" id="1.3.5.1" evidence="3"/>
<sequence length="497" mass="56406">MADNTRMKELTIELRRQAEVQEKSNIENKARFDRLEAMQTASDLRFNQLSATLERFMQQTQQHGVAHGNTNSDSSSQSTFVGHTQSAVVGNQSTSSLSSQPFQVRHIKLEFPRFNGKHVLDWIFKAEQFFGYYNTPDPERLIIASVHLEQEVVPWFQMVNRSRPFQNWEDFTRALELDFGPSLYDCPRASLFKLHQTKSVNDYYLEFTALSNRVYGLSNDALIDCFVSGLKDEIRRDVMLHTPISIVKAVSLAKLFEEKLAANLTHMNQQKTHNHNSTFQNRAHFNPTRNDHTQTTEKAPNPPLLPTPPTRPMSILQKNPAIKRISPAEMQLRREKGLCYFCDEKFSFSHKCPNKQLMLLEFEDECDTNSEQFQPDSPNESDNTHKAEHHLSLNALNGVSGFGVIRFKGFIGPLNVSILLDGGSSDSFVQPRIVHCLGLPVEPIQKCNVLVGNGQNMKAEGVVKNLTVKVQGNDITVPAYLLGLKPTRRAQPKKLVQ</sequence>
<feature type="compositionally biased region" description="Pro residues" evidence="1">
    <location>
        <begin position="300"/>
        <end position="311"/>
    </location>
</feature>
<dbReference type="PANTHER" id="PTHR35046:SF25">
    <property type="entry name" value="RETROTRANSPOSON GAG DOMAIN-CONTAINING PROTEIN"/>
    <property type="match status" value="1"/>
</dbReference>
<feature type="region of interest" description="Disordered" evidence="1">
    <location>
        <begin position="273"/>
        <end position="311"/>
    </location>
</feature>
<dbReference type="Pfam" id="PF03732">
    <property type="entry name" value="Retrotrans_gag"/>
    <property type="match status" value="1"/>
</dbReference>
<dbReference type="Gramene" id="rna8290">
    <property type="protein sequence ID" value="RHN72564.1"/>
    <property type="gene ID" value="gene8290"/>
</dbReference>
<evidence type="ECO:0000259" key="2">
    <source>
        <dbReference type="Pfam" id="PF03732"/>
    </source>
</evidence>
<gene>
    <name evidence="3" type="ORF">MtrunA17_Chr2g0289051</name>
</gene>
<dbReference type="InterPro" id="IPR021109">
    <property type="entry name" value="Peptidase_aspartic_dom_sf"/>
</dbReference>
<dbReference type="GO" id="GO:0008177">
    <property type="term" value="F:succinate dehydrogenase (quinone) activity"/>
    <property type="evidence" value="ECO:0007669"/>
    <property type="project" value="UniProtKB-EC"/>
</dbReference>
<dbReference type="CDD" id="cd00303">
    <property type="entry name" value="retropepsin_like"/>
    <property type="match status" value="1"/>
</dbReference>
<dbReference type="InterPro" id="IPR005162">
    <property type="entry name" value="Retrotrans_gag_dom"/>
</dbReference>
<dbReference type="AlphaFoldDB" id="A0A396J6Q6"/>
<reference evidence="3" key="1">
    <citation type="journal article" date="2018" name="Nat. Plants">
        <title>Whole-genome landscape of Medicago truncatula symbiotic genes.</title>
        <authorList>
            <person name="Pecrix Y."/>
            <person name="Gamas P."/>
            <person name="Carrere S."/>
        </authorList>
    </citation>
    <scope>NUCLEOTIDE SEQUENCE</scope>
    <source>
        <tissue evidence="3">Leaves</tissue>
    </source>
</reference>
<protein>
    <submittedName>
        <fullName evidence="3">Putative succinate dehydrogenase (Quinone)</fullName>
        <ecNumber evidence="3">1.3.5.1</ecNumber>
    </submittedName>
</protein>
<dbReference type="Gene3D" id="2.40.70.10">
    <property type="entry name" value="Acid Proteases"/>
    <property type="match status" value="1"/>
</dbReference>
<accession>A0A396J6Q6</accession>
<dbReference type="EMBL" id="PSQE01000002">
    <property type="protein sequence ID" value="RHN72564.1"/>
    <property type="molecule type" value="Genomic_DNA"/>
</dbReference>
<feature type="region of interest" description="Disordered" evidence="1">
    <location>
        <begin position="59"/>
        <end position="82"/>
    </location>
</feature>
<organism evidence="3">
    <name type="scientific">Medicago truncatula</name>
    <name type="common">Barrel medic</name>
    <name type="synonym">Medicago tribuloides</name>
    <dbReference type="NCBI Taxonomy" id="3880"/>
    <lineage>
        <taxon>Eukaryota</taxon>
        <taxon>Viridiplantae</taxon>
        <taxon>Streptophyta</taxon>
        <taxon>Embryophyta</taxon>
        <taxon>Tracheophyta</taxon>
        <taxon>Spermatophyta</taxon>
        <taxon>Magnoliopsida</taxon>
        <taxon>eudicotyledons</taxon>
        <taxon>Gunneridae</taxon>
        <taxon>Pentapetalae</taxon>
        <taxon>rosids</taxon>
        <taxon>fabids</taxon>
        <taxon>Fabales</taxon>
        <taxon>Fabaceae</taxon>
        <taxon>Papilionoideae</taxon>
        <taxon>50 kb inversion clade</taxon>
        <taxon>NPAAA clade</taxon>
        <taxon>Hologalegina</taxon>
        <taxon>IRL clade</taxon>
        <taxon>Trifolieae</taxon>
        <taxon>Medicago</taxon>
    </lineage>
</organism>
<keyword evidence="3" id="KW-0560">Oxidoreductase</keyword>
<dbReference type="PANTHER" id="PTHR35046">
    <property type="entry name" value="ZINC KNUCKLE (CCHC-TYPE) FAMILY PROTEIN"/>
    <property type="match status" value="1"/>
</dbReference>
<proteinExistence type="predicted"/>
<evidence type="ECO:0000313" key="3">
    <source>
        <dbReference type="EMBL" id="RHN72564.1"/>
    </source>
</evidence>
<dbReference type="Proteomes" id="UP000265566">
    <property type="component" value="Chromosome 2"/>
</dbReference>
<feature type="compositionally biased region" description="Polar residues" evidence="1">
    <location>
        <begin position="273"/>
        <end position="283"/>
    </location>
</feature>
<name>A0A396J6Q6_MEDTR</name>